<comment type="subcellular location">
    <subcellularLocation>
        <location evidence="1">Cell membrane</location>
        <topology evidence="1">Peripheral membrane protein</topology>
    </subcellularLocation>
    <subcellularLocation>
        <location evidence="2">Golgi apparatus membrane</location>
        <topology evidence="2">Peripheral membrane protein</topology>
    </subcellularLocation>
</comment>
<dbReference type="Gene3D" id="1.10.8.20">
    <property type="entry name" value="N-terminal domain of phosphatidylinositol transfer protein sec14p"/>
    <property type="match status" value="1"/>
</dbReference>
<dbReference type="InterPro" id="IPR051026">
    <property type="entry name" value="PI/PC_transfer"/>
</dbReference>
<comment type="caution">
    <text evidence="6">The sequence shown here is derived from an EMBL/GenBank/DDBJ whole genome shotgun (WGS) entry which is preliminary data.</text>
</comment>
<dbReference type="PROSITE" id="PS50191">
    <property type="entry name" value="CRAL_TRIO"/>
    <property type="match status" value="1"/>
</dbReference>
<dbReference type="InterPro" id="IPR036865">
    <property type="entry name" value="CRAL-TRIO_dom_sf"/>
</dbReference>
<dbReference type="PANTHER" id="PTHR45657">
    <property type="entry name" value="CRAL-TRIO DOMAIN-CONTAINING PROTEIN YKL091C-RELATED"/>
    <property type="match status" value="1"/>
</dbReference>
<dbReference type="SUPFAM" id="SSF46938">
    <property type="entry name" value="CRAL/TRIO N-terminal domain"/>
    <property type="match status" value="1"/>
</dbReference>
<dbReference type="Pfam" id="PF00650">
    <property type="entry name" value="CRAL_TRIO"/>
    <property type="match status" value="1"/>
</dbReference>
<comment type="similarity">
    <text evidence="3">Belongs to the SFH family.</text>
</comment>
<proteinExistence type="inferred from homology"/>
<dbReference type="InterPro" id="IPR001251">
    <property type="entry name" value="CRAL-TRIO_dom"/>
</dbReference>
<accession>A0AAW1RCZ0</accession>
<feature type="compositionally biased region" description="Basic and acidic residues" evidence="4">
    <location>
        <begin position="92"/>
        <end position="101"/>
    </location>
</feature>
<dbReference type="PANTHER" id="PTHR45657:SF1">
    <property type="entry name" value="CRAL-TRIO DOMAIN-CONTAINING PROTEIN YKL091C-RELATED"/>
    <property type="match status" value="1"/>
</dbReference>
<sequence>MSASVVRTVGPADAPGEPVGWVRAGSVSRVSRVSLARTLNQQVSSEQRSQRKTDLAAYDAAWLALLNGLAAARGASAGPNPKLKEGLGSAAKNDEKGERDADGRVAAGMGSVGVRANGSKAGLGAGLGAGLATCVANVPMLPPAPWNRKLGHLGHLSAEQESALAALRARFPESPAFHTDYDLLRFLRAREFDLKAAAKMYNEYCTVYRPGLLTLPLPFLRPALGRAYRLCALAAAGFPERPPEQTARLAPLLRIIHAAALGTDPDMRPVVYLRPAAMVKSPAQPPLADRLALQSASNEATRLLCALASAAAGYQVEEVVQVIDLASMSPLNMLQHVRRDDAQSEWQHNMDFCPETLNKVIIINAPLGSGLVWKAASVFLPASTRQKIAILPRGSHGQAELHRLVGKSNVPTCYGGTGERFEWPSAEPVNAPPGSEAPAEKAAAALAAVGSAMGHAVSNAVRELEALPGCIRRESMRTL</sequence>
<dbReference type="InterPro" id="IPR036273">
    <property type="entry name" value="CRAL/TRIO_N_dom_sf"/>
</dbReference>
<keyword evidence="7" id="KW-1185">Reference proteome</keyword>
<protein>
    <recommendedName>
        <fullName evidence="5">CRAL-TRIO domain-containing protein</fullName>
    </recommendedName>
</protein>
<dbReference type="SMART" id="SM00516">
    <property type="entry name" value="SEC14"/>
    <property type="match status" value="1"/>
</dbReference>
<organism evidence="6 7">
    <name type="scientific">Elliptochloris bilobata</name>
    <dbReference type="NCBI Taxonomy" id="381761"/>
    <lineage>
        <taxon>Eukaryota</taxon>
        <taxon>Viridiplantae</taxon>
        <taxon>Chlorophyta</taxon>
        <taxon>core chlorophytes</taxon>
        <taxon>Trebouxiophyceae</taxon>
        <taxon>Trebouxiophyceae incertae sedis</taxon>
        <taxon>Elliptochloris clade</taxon>
        <taxon>Elliptochloris</taxon>
    </lineage>
</organism>
<feature type="domain" description="CRAL-TRIO" evidence="5">
    <location>
        <begin position="248"/>
        <end position="422"/>
    </location>
</feature>
<dbReference type="GO" id="GO:0000139">
    <property type="term" value="C:Golgi membrane"/>
    <property type="evidence" value="ECO:0007669"/>
    <property type="project" value="UniProtKB-SubCell"/>
</dbReference>
<dbReference type="InterPro" id="IPR011074">
    <property type="entry name" value="CRAL/TRIO_N_dom"/>
</dbReference>
<dbReference type="Pfam" id="PF03765">
    <property type="entry name" value="CRAL_TRIO_N"/>
    <property type="match status" value="1"/>
</dbReference>
<dbReference type="GO" id="GO:0005886">
    <property type="term" value="C:plasma membrane"/>
    <property type="evidence" value="ECO:0007669"/>
    <property type="project" value="UniProtKB-SubCell"/>
</dbReference>
<dbReference type="Proteomes" id="UP001445335">
    <property type="component" value="Unassembled WGS sequence"/>
</dbReference>
<evidence type="ECO:0000256" key="3">
    <source>
        <dbReference type="ARBA" id="ARBA00038020"/>
    </source>
</evidence>
<dbReference type="AlphaFoldDB" id="A0AAW1RCZ0"/>
<dbReference type="SUPFAM" id="SSF52087">
    <property type="entry name" value="CRAL/TRIO domain"/>
    <property type="match status" value="1"/>
</dbReference>
<dbReference type="EMBL" id="JALJOU010000045">
    <property type="protein sequence ID" value="KAK9831488.1"/>
    <property type="molecule type" value="Genomic_DNA"/>
</dbReference>
<evidence type="ECO:0000256" key="1">
    <source>
        <dbReference type="ARBA" id="ARBA00004202"/>
    </source>
</evidence>
<feature type="region of interest" description="Disordered" evidence="4">
    <location>
        <begin position="75"/>
        <end position="101"/>
    </location>
</feature>
<evidence type="ECO:0000313" key="6">
    <source>
        <dbReference type="EMBL" id="KAK9831488.1"/>
    </source>
</evidence>
<evidence type="ECO:0000259" key="5">
    <source>
        <dbReference type="PROSITE" id="PS50191"/>
    </source>
</evidence>
<evidence type="ECO:0000313" key="7">
    <source>
        <dbReference type="Proteomes" id="UP001445335"/>
    </source>
</evidence>
<reference evidence="6 7" key="1">
    <citation type="journal article" date="2024" name="Nat. Commun.">
        <title>Phylogenomics reveals the evolutionary origins of lichenization in chlorophyte algae.</title>
        <authorList>
            <person name="Puginier C."/>
            <person name="Libourel C."/>
            <person name="Otte J."/>
            <person name="Skaloud P."/>
            <person name="Haon M."/>
            <person name="Grisel S."/>
            <person name="Petersen M."/>
            <person name="Berrin J.G."/>
            <person name="Delaux P.M."/>
            <person name="Dal Grande F."/>
            <person name="Keller J."/>
        </authorList>
    </citation>
    <scope>NUCLEOTIDE SEQUENCE [LARGE SCALE GENOMIC DNA]</scope>
    <source>
        <strain evidence="6 7">SAG 245.80</strain>
    </source>
</reference>
<dbReference type="CDD" id="cd00170">
    <property type="entry name" value="SEC14"/>
    <property type="match status" value="1"/>
</dbReference>
<gene>
    <name evidence="6" type="ORF">WJX81_001336</name>
</gene>
<name>A0AAW1RCZ0_9CHLO</name>
<evidence type="ECO:0000256" key="2">
    <source>
        <dbReference type="ARBA" id="ARBA00004395"/>
    </source>
</evidence>
<dbReference type="SMART" id="SM01100">
    <property type="entry name" value="CRAL_TRIO_N"/>
    <property type="match status" value="1"/>
</dbReference>
<evidence type="ECO:0000256" key="4">
    <source>
        <dbReference type="SAM" id="MobiDB-lite"/>
    </source>
</evidence>
<dbReference type="Gene3D" id="3.40.525.10">
    <property type="entry name" value="CRAL-TRIO lipid binding domain"/>
    <property type="match status" value="1"/>
</dbReference>